<organism evidence="1 2">
    <name type="scientific">Gardnerella vaginalis</name>
    <dbReference type="NCBI Taxonomy" id="2702"/>
    <lineage>
        <taxon>Bacteria</taxon>
        <taxon>Bacillati</taxon>
        <taxon>Actinomycetota</taxon>
        <taxon>Actinomycetes</taxon>
        <taxon>Bifidobacteriales</taxon>
        <taxon>Bifidobacteriaceae</taxon>
        <taxon>Gardnerella</taxon>
    </lineage>
</organism>
<evidence type="ECO:0000313" key="1">
    <source>
        <dbReference type="EMBL" id="KXA20654.1"/>
    </source>
</evidence>
<accession>A0A133NWL7</accession>
<dbReference type="Proteomes" id="UP000070687">
    <property type="component" value="Unassembled WGS sequence"/>
</dbReference>
<dbReference type="EMBL" id="LRQB01000043">
    <property type="protein sequence ID" value="KXA20654.1"/>
    <property type="molecule type" value="Genomic_DNA"/>
</dbReference>
<proteinExistence type="predicted"/>
<reference evidence="1 2" key="1">
    <citation type="submission" date="2016-01" db="EMBL/GenBank/DDBJ databases">
        <authorList>
            <person name="Oliw E.H."/>
        </authorList>
    </citation>
    <scope>NUCLEOTIDE SEQUENCE [LARGE SCALE GENOMIC DNA]</scope>
    <source>
        <strain evidence="1 2">PSS_7772B</strain>
    </source>
</reference>
<evidence type="ECO:0000313" key="2">
    <source>
        <dbReference type="Proteomes" id="UP000070687"/>
    </source>
</evidence>
<dbReference type="PATRIC" id="fig|2702.100.peg.726"/>
<protein>
    <submittedName>
        <fullName evidence="1">Uncharacterized protein</fullName>
    </submittedName>
</protein>
<name>A0A133NWL7_GARVA</name>
<gene>
    <name evidence="1" type="ORF">HMPREF3208_00745</name>
</gene>
<comment type="caution">
    <text evidence="1">The sequence shown here is derived from an EMBL/GenBank/DDBJ whole genome shotgun (WGS) entry which is preliminary data.</text>
</comment>
<dbReference type="AlphaFoldDB" id="A0A133NWL7"/>
<sequence length="46" mass="5420">MRLLSLFGLHAFSLHSHDFSHTCMHRFYATKKYKKAAKVIQQTLLN</sequence>